<name>A0ACB9EC33_9ASTR</name>
<accession>A0ACB9EC33</accession>
<dbReference type="Proteomes" id="UP001056120">
    <property type="component" value="Linkage Group LG18"/>
</dbReference>
<keyword evidence="2" id="KW-1185">Reference proteome</keyword>
<evidence type="ECO:0000313" key="2">
    <source>
        <dbReference type="Proteomes" id="UP001056120"/>
    </source>
</evidence>
<reference evidence="2" key="1">
    <citation type="journal article" date="2022" name="Mol. Ecol. Resour.">
        <title>The genomes of chicory, endive, great burdock and yacon provide insights into Asteraceae palaeo-polyploidization history and plant inulin production.</title>
        <authorList>
            <person name="Fan W."/>
            <person name="Wang S."/>
            <person name="Wang H."/>
            <person name="Wang A."/>
            <person name="Jiang F."/>
            <person name="Liu H."/>
            <person name="Zhao H."/>
            <person name="Xu D."/>
            <person name="Zhang Y."/>
        </authorList>
    </citation>
    <scope>NUCLEOTIDE SEQUENCE [LARGE SCALE GENOMIC DNA]</scope>
    <source>
        <strain evidence="2">cv. Yunnan</strain>
    </source>
</reference>
<comment type="caution">
    <text evidence="1">The sequence shown here is derived from an EMBL/GenBank/DDBJ whole genome shotgun (WGS) entry which is preliminary data.</text>
</comment>
<proteinExistence type="predicted"/>
<dbReference type="EMBL" id="CM042035">
    <property type="protein sequence ID" value="KAI3756331.1"/>
    <property type="molecule type" value="Genomic_DNA"/>
</dbReference>
<protein>
    <submittedName>
        <fullName evidence="1">Uncharacterized protein</fullName>
    </submittedName>
</protein>
<organism evidence="1 2">
    <name type="scientific">Smallanthus sonchifolius</name>
    <dbReference type="NCBI Taxonomy" id="185202"/>
    <lineage>
        <taxon>Eukaryota</taxon>
        <taxon>Viridiplantae</taxon>
        <taxon>Streptophyta</taxon>
        <taxon>Embryophyta</taxon>
        <taxon>Tracheophyta</taxon>
        <taxon>Spermatophyta</taxon>
        <taxon>Magnoliopsida</taxon>
        <taxon>eudicotyledons</taxon>
        <taxon>Gunneridae</taxon>
        <taxon>Pentapetalae</taxon>
        <taxon>asterids</taxon>
        <taxon>campanulids</taxon>
        <taxon>Asterales</taxon>
        <taxon>Asteraceae</taxon>
        <taxon>Asteroideae</taxon>
        <taxon>Heliantheae alliance</taxon>
        <taxon>Millerieae</taxon>
        <taxon>Smallanthus</taxon>
    </lineage>
</organism>
<sequence length="202" mass="23880">MDLFSQKIKRSELKEGDHIYTWRQQIYSHHGQYFRNLHWRKQAYSFCELRKRWNSSFFSCFRELKCQCYEQDKKKNCPVSYCGSEKVAGSGVRMSCIDCFIKKGSLYRFKYEVSREFLVAKLRGGTCTTATSDPPEEVKHRANYLYENGYVEYNLKNNNCEDFALYCKTGLWSKDKSNQGRSSQANMVHPTNEEDKIKNPLQ</sequence>
<reference evidence="1 2" key="2">
    <citation type="journal article" date="2022" name="Mol. Ecol. Resour.">
        <title>The genomes of chicory, endive, great burdock and yacon provide insights into Asteraceae paleo-polyploidization history and plant inulin production.</title>
        <authorList>
            <person name="Fan W."/>
            <person name="Wang S."/>
            <person name="Wang H."/>
            <person name="Wang A."/>
            <person name="Jiang F."/>
            <person name="Liu H."/>
            <person name="Zhao H."/>
            <person name="Xu D."/>
            <person name="Zhang Y."/>
        </authorList>
    </citation>
    <scope>NUCLEOTIDE SEQUENCE [LARGE SCALE GENOMIC DNA]</scope>
    <source>
        <strain evidence="2">cv. Yunnan</strain>
        <tissue evidence="1">Leaves</tissue>
    </source>
</reference>
<gene>
    <name evidence="1" type="ORF">L1987_56151</name>
</gene>
<evidence type="ECO:0000313" key="1">
    <source>
        <dbReference type="EMBL" id="KAI3756331.1"/>
    </source>
</evidence>